<proteinExistence type="predicted"/>
<gene>
    <name evidence="1" type="ORF">ACFQVD_26500</name>
</gene>
<name>A0ABW2T7H1_9ACTN</name>
<dbReference type="RefSeq" id="WP_343982021.1">
    <property type="nucleotide sequence ID" value="NZ_BAAAGK010000233.1"/>
</dbReference>
<sequence>MARTVVPYSSLVANSNLAQPAGTTIDQSNGMYIAAARPELTILRVANTNGTDRVVTIKAGDSPPALAAGQGDLAVTVAATSGVQFIGPFESGRFLQSDGTIEIDFAASFAGTITAFRVPRGT</sequence>
<dbReference type="Proteomes" id="UP001596514">
    <property type="component" value="Unassembled WGS sequence"/>
</dbReference>
<keyword evidence="2" id="KW-1185">Reference proteome</keyword>
<protein>
    <submittedName>
        <fullName evidence="1">Uncharacterized protein</fullName>
    </submittedName>
</protein>
<reference evidence="2" key="1">
    <citation type="journal article" date="2019" name="Int. J. Syst. Evol. Microbiol.">
        <title>The Global Catalogue of Microorganisms (GCM) 10K type strain sequencing project: providing services to taxonomists for standard genome sequencing and annotation.</title>
        <authorList>
            <consortium name="The Broad Institute Genomics Platform"/>
            <consortium name="The Broad Institute Genome Sequencing Center for Infectious Disease"/>
            <person name="Wu L."/>
            <person name="Ma J."/>
        </authorList>
    </citation>
    <scope>NUCLEOTIDE SEQUENCE [LARGE SCALE GENOMIC DNA]</scope>
    <source>
        <strain evidence="2">JCM 10083</strain>
    </source>
</reference>
<organism evidence="1 2">
    <name type="scientific">Streptosporangium amethystogenes subsp. fukuiense</name>
    <dbReference type="NCBI Taxonomy" id="698418"/>
    <lineage>
        <taxon>Bacteria</taxon>
        <taxon>Bacillati</taxon>
        <taxon>Actinomycetota</taxon>
        <taxon>Actinomycetes</taxon>
        <taxon>Streptosporangiales</taxon>
        <taxon>Streptosporangiaceae</taxon>
        <taxon>Streptosporangium</taxon>
    </lineage>
</organism>
<evidence type="ECO:0000313" key="1">
    <source>
        <dbReference type="EMBL" id="MFC7603669.1"/>
    </source>
</evidence>
<evidence type="ECO:0000313" key="2">
    <source>
        <dbReference type="Proteomes" id="UP001596514"/>
    </source>
</evidence>
<dbReference type="EMBL" id="JBHTEE010000001">
    <property type="protein sequence ID" value="MFC7603669.1"/>
    <property type="molecule type" value="Genomic_DNA"/>
</dbReference>
<comment type="caution">
    <text evidence="1">The sequence shown here is derived from an EMBL/GenBank/DDBJ whole genome shotgun (WGS) entry which is preliminary data.</text>
</comment>
<accession>A0ABW2T7H1</accession>